<organism evidence="1">
    <name type="scientific">Thermogemmatispora argillosa</name>
    <dbReference type="NCBI Taxonomy" id="2045280"/>
    <lineage>
        <taxon>Bacteria</taxon>
        <taxon>Bacillati</taxon>
        <taxon>Chloroflexota</taxon>
        <taxon>Ktedonobacteria</taxon>
        <taxon>Thermogemmatisporales</taxon>
        <taxon>Thermogemmatisporaceae</taxon>
        <taxon>Thermogemmatispora</taxon>
    </lineage>
</organism>
<evidence type="ECO:0000313" key="1">
    <source>
        <dbReference type="EMBL" id="BBH93396.1"/>
    </source>
</evidence>
<protein>
    <submittedName>
        <fullName evidence="1">Uncharacterized protein</fullName>
    </submittedName>
</protein>
<name>A0A455T0Q1_9CHLR</name>
<proteinExistence type="predicted"/>
<accession>A0A455T0Q1</accession>
<dbReference type="EMBL" id="AP019377">
    <property type="protein sequence ID" value="BBH93396.1"/>
    <property type="molecule type" value="Genomic_DNA"/>
</dbReference>
<dbReference type="AlphaFoldDB" id="A0A455T0Q1"/>
<reference evidence="1" key="1">
    <citation type="submission" date="2018-12" db="EMBL/GenBank/DDBJ databases">
        <title>Novel natural products biosynthetic potential of the class Ktedonobacteria.</title>
        <authorList>
            <person name="Zheng Y."/>
            <person name="Saitou A."/>
            <person name="Wang C.M."/>
            <person name="Toyoda A."/>
            <person name="Minakuchi Y."/>
            <person name="Sekiguchi Y."/>
            <person name="Ueda K."/>
            <person name="Takano H."/>
            <person name="Sakai Y."/>
            <person name="Yokota A."/>
            <person name="Yabe S."/>
        </authorList>
    </citation>
    <scope>NUCLEOTIDE SEQUENCE</scope>
    <source>
        <strain evidence="1">A3-2</strain>
    </source>
</reference>
<gene>
    <name evidence="1" type="ORF">KTA_15950</name>
</gene>
<sequence length="455" mass="50515">MPVFYFSSINDLADQEFAAWRTAALNRKASLLLNGLLAGACWLLYLGPDLLQQPATRQALASCEASLAAEQQRLSLPPDSIVFGSTPAGGWFVRHGFTLKGPIPSGSPAPMPQSGRGFALLAPSDSSPHQLWEQRARSLLLSLLHSLHQHGSLLARAFSAPLARLGQVLPLQHHTDKLFIQSLPWEAFIPATNVPDPLRASWEVQLADVPGLLSLFLTSFGDVTLDLQWEPEPLARLSPEQETSFALAWASLWHQHQAPYAFLVRLGFHDEACSWVRFAFRLLPLLRRPSPASLDPLLQESSRFYWLTFLGSHLLLALDPPQWQALLLRLSQQDARLFLLLPQQPPLALSDPAAAPSAPVPGSSLLLLRSRFAPGLDPDSFLSQHQQEQELIRHWWRPPQSRPARSPVPTLHLSLGERPLSLPRTRSPSLWLHLPLLTLQTIRAILNSTHSHTSP</sequence>